<dbReference type="InterPro" id="IPR025273">
    <property type="entry name" value="DUF4064"/>
</dbReference>
<dbReference type="Pfam" id="PF13273">
    <property type="entry name" value="DUF4064"/>
    <property type="match status" value="1"/>
</dbReference>
<evidence type="ECO:0000313" key="6">
    <source>
        <dbReference type="Proteomes" id="UP000321598"/>
    </source>
</evidence>
<evidence type="ECO:0000313" key="5">
    <source>
        <dbReference type="Proteomes" id="UP000254956"/>
    </source>
</evidence>
<keyword evidence="1" id="KW-0812">Transmembrane</keyword>
<dbReference type="STRING" id="1212545.SARL_10031"/>
<protein>
    <submittedName>
        <fullName evidence="3">Membrane protein</fullName>
    </submittedName>
</protein>
<reference evidence="4 5" key="1">
    <citation type="submission" date="2018-06" db="EMBL/GenBank/DDBJ databases">
        <authorList>
            <consortium name="Pathogen Informatics"/>
            <person name="Doyle S."/>
        </authorList>
    </citation>
    <scope>NUCLEOTIDE SEQUENCE [LARGE SCALE GENOMIC DNA]</scope>
    <source>
        <strain evidence="4 5">NCTC12413</strain>
    </source>
</reference>
<gene>
    <name evidence="4" type="ORF">NCTC12413_00210</name>
    <name evidence="3" type="ORF">SAR03_15590</name>
</gene>
<feature type="transmembrane region" description="Helical" evidence="1">
    <location>
        <begin position="51"/>
        <end position="72"/>
    </location>
</feature>
<proteinExistence type="predicted"/>
<reference evidence="3 6" key="2">
    <citation type="submission" date="2019-07" db="EMBL/GenBank/DDBJ databases">
        <title>Whole genome shotgun sequence of Staphylococcus arlettae NBRC 109765.</title>
        <authorList>
            <person name="Hosoyama A."/>
            <person name="Uohara A."/>
            <person name="Ohji S."/>
            <person name="Ichikawa N."/>
        </authorList>
    </citation>
    <scope>NUCLEOTIDE SEQUENCE [LARGE SCALE GENOMIC DNA]</scope>
    <source>
        <strain evidence="3 6">NBRC 109765</strain>
    </source>
</reference>
<keyword evidence="6" id="KW-1185">Reference proteome</keyword>
<dbReference type="AlphaFoldDB" id="A0A380BXJ5"/>
<evidence type="ECO:0000259" key="2">
    <source>
        <dbReference type="Pfam" id="PF13273"/>
    </source>
</evidence>
<dbReference type="Proteomes" id="UP000321598">
    <property type="component" value="Unassembled WGS sequence"/>
</dbReference>
<evidence type="ECO:0000313" key="3">
    <source>
        <dbReference type="EMBL" id="GEQ00522.1"/>
    </source>
</evidence>
<accession>A0A380BXJ5</accession>
<organism evidence="4 5">
    <name type="scientific">Staphylococcus arlettae</name>
    <dbReference type="NCBI Taxonomy" id="29378"/>
    <lineage>
        <taxon>Bacteria</taxon>
        <taxon>Bacillati</taxon>
        <taxon>Bacillota</taxon>
        <taxon>Bacilli</taxon>
        <taxon>Bacillales</taxon>
        <taxon>Staphylococcaceae</taxon>
        <taxon>Staphylococcus</taxon>
    </lineage>
</organism>
<dbReference type="EMBL" id="UGZE01000001">
    <property type="protein sequence ID" value="SUJ07893.1"/>
    <property type="molecule type" value="Genomic_DNA"/>
</dbReference>
<feature type="transmembrane region" description="Helical" evidence="1">
    <location>
        <begin position="81"/>
        <end position="114"/>
    </location>
</feature>
<evidence type="ECO:0000256" key="1">
    <source>
        <dbReference type="SAM" id="Phobius"/>
    </source>
</evidence>
<feature type="transmembrane region" description="Helical" evidence="1">
    <location>
        <begin position="20"/>
        <end position="39"/>
    </location>
</feature>
<name>A0A380BXJ5_9STAP</name>
<feature type="domain" description="DUF4064" evidence="2">
    <location>
        <begin position="12"/>
        <end position="92"/>
    </location>
</feature>
<sequence>MSEFKVNKATGRVAETTLGIIGSIFGIFGGIFAMLLSSIGTAFEAEDSGSIMGLGVAVIITCFITLILSCIINKNRVVMGVLLVIGGILNFVFISMFGILSGILILVAGILALIRK</sequence>
<dbReference type="Proteomes" id="UP000254956">
    <property type="component" value="Unassembled WGS sequence"/>
</dbReference>
<keyword evidence="1" id="KW-1133">Transmembrane helix</keyword>
<dbReference type="OrthoDB" id="2414403at2"/>
<dbReference type="EMBL" id="BKAV01000016">
    <property type="protein sequence ID" value="GEQ00522.1"/>
    <property type="molecule type" value="Genomic_DNA"/>
</dbReference>
<keyword evidence="1" id="KW-0472">Membrane</keyword>
<dbReference type="RefSeq" id="WP_002510715.1">
    <property type="nucleotide sequence ID" value="NZ_BKAV01000016.1"/>
</dbReference>
<evidence type="ECO:0000313" key="4">
    <source>
        <dbReference type="EMBL" id="SUJ07893.1"/>
    </source>
</evidence>